<dbReference type="RefSeq" id="WP_307020508.1">
    <property type="nucleotide sequence ID" value="NZ_JAUSUI010000005.1"/>
</dbReference>
<reference evidence="1 2" key="1">
    <citation type="submission" date="2023-07" db="EMBL/GenBank/DDBJ databases">
        <title>Genomic Encyclopedia of Type Strains, Phase IV (KMG-IV): sequencing the most valuable type-strain genomes for metagenomic binning, comparative biology and taxonomic classification.</title>
        <authorList>
            <person name="Goeker M."/>
        </authorList>
    </citation>
    <scope>NUCLEOTIDE SEQUENCE [LARGE SCALE GENOMIC DNA]</scope>
    <source>
        <strain evidence="1 2">DSM 2457</strain>
    </source>
</reference>
<evidence type="ECO:0000313" key="2">
    <source>
        <dbReference type="Proteomes" id="UP001224682"/>
    </source>
</evidence>
<dbReference type="InterPro" id="IPR025267">
    <property type="entry name" value="ORF017-like"/>
</dbReference>
<name>A0ABU0BD98_9HYPH</name>
<protein>
    <recommendedName>
        <fullName evidence="3">N4-gp56 family major capsid protein</fullName>
    </recommendedName>
</protein>
<proteinExistence type="predicted"/>
<dbReference type="EMBL" id="JAUSUI010000005">
    <property type="protein sequence ID" value="MDQ0303807.1"/>
    <property type="molecule type" value="Genomic_DNA"/>
</dbReference>
<gene>
    <name evidence="1" type="ORF">J2S75_002841</name>
</gene>
<dbReference type="Proteomes" id="UP001224682">
    <property type="component" value="Unassembled WGS sequence"/>
</dbReference>
<evidence type="ECO:0008006" key="3">
    <source>
        <dbReference type="Google" id="ProtNLM"/>
    </source>
</evidence>
<keyword evidence="2" id="KW-1185">Reference proteome</keyword>
<accession>A0ABU0BD98</accession>
<comment type="caution">
    <text evidence="1">The sequence shown here is derived from an EMBL/GenBank/DDBJ whole genome shotgun (WGS) entry which is preliminary data.</text>
</comment>
<evidence type="ECO:0000313" key="1">
    <source>
        <dbReference type="EMBL" id="MDQ0303807.1"/>
    </source>
</evidence>
<dbReference type="Pfam" id="PF13252">
    <property type="entry name" value="Phage_capsid_3"/>
    <property type="match status" value="1"/>
</dbReference>
<organism evidence="1 2">
    <name type="scientific">Ancylobacter polymorphus</name>
    <dbReference type="NCBI Taxonomy" id="223390"/>
    <lineage>
        <taxon>Bacteria</taxon>
        <taxon>Pseudomonadati</taxon>
        <taxon>Pseudomonadota</taxon>
        <taxon>Alphaproteobacteria</taxon>
        <taxon>Hyphomicrobiales</taxon>
        <taxon>Xanthobacteraceae</taxon>
        <taxon>Ancylobacter</taxon>
    </lineage>
</organism>
<sequence>MAETRVTSTLSPTIWDDQFSTEFFQTNPFAAYAGTGTNNPIVMKEDFASQRGNGITFEFITNLKRGTIYDRQPLRGHEDQLGEYGDRIFWRMRKKGISMHELDADLAAIDLRRAARGNLKTWSMEDVKWETIDRLGDVGSNCDVPFATATDAEKNAWVTANADRVLFGNSTANYSTTFATAAGNVDTTNDILTRDNLSILKTVALQASPRITPIEVEARSNRRYFVAFAHPFVFRSFRKDTEDLRKGVSIIERNESIFLGGDLEYDGVVLHEVDDMPIYTGIGASSANISPVYLLGQEALGWAIKSRYASREQKDDYGQVEGLGMIGKWGMKKLCYSSNFTNAAQDTTVLGKQRGVVTGFFAAPGV</sequence>